<proteinExistence type="predicted"/>
<evidence type="ECO:0000256" key="1">
    <source>
        <dbReference type="SAM" id="MobiDB-lite"/>
    </source>
</evidence>
<protein>
    <submittedName>
        <fullName evidence="4">Uncharacterized protein LOC111106718</fullName>
    </submittedName>
</protein>
<evidence type="ECO:0000313" key="4">
    <source>
        <dbReference type="RefSeq" id="XP_022297218.1"/>
    </source>
</evidence>
<feature type="transmembrane region" description="Helical" evidence="2">
    <location>
        <begin position="24"/>
        <end position="47"/>
    </location>
</feature>
<reference evidence="4" key="1">
    <citation type="submission" date="2025-08" db="UniProtKB">
        <authorList>
            <consortium name="RefSeq"/>
        </authorList>
    </citation>
    <scope>IDENTIFICATION</scope>
    <source>
        <tissue evidence="4">Whole sample</tissue>
    </source>
</reference>
<dbReference type="Proteomes" id="UP000694844">
    <property type="component" value="Chromosome 8"/>
</dbReference>
<keyword evidence="2" id="KW-0472">Membrane</keyword>
<feature type="compositionally biased region" description="Low complexity" evidence="1">
    <location>
        <begin position="94"/>
        <end position="103"/>
    </location>
</feature>
<keyword evidence="2" id="KW-0812">Transmembrane</keyword>
<dbReference type="RefSeq" id="XP_022297218.1">
    <property type="nucleotide sequence ID" value="XM_022441510.1"/>
</dbReference>
<dbReference type="OrthoDB" id="6205072at2759"/>
<keyword evidence="2" id="KW-1133">Transmembrane helix</keyword>
<dbReference type="KEGG" id="cvn:111106718"/>
<gene>
    <name evidence="4" type="primary">LOC111106718</name>
</gene>
<organism evidence="3 4">
    <name type="scientific">Crassostrea virginica</name>
    <name type="common">Eastern oyster</name>
    <dbReference type="NCBI Taxonomy" id="6565"/>
    <lineage>
        <taxon>Eukaryota</taxon>
        <taxon>Metazoa</taxon>
        <taxon>Spiralia</taxon>
        <taxon>Lophotrochozoa</taxon>
        <taxon>Mollusca</taxon>
        <taxon>Bivalvia</taxon>
        <taxon>Autobranchia</taxon>
        <taxon>Pteriomorphia</taxon>
        <taxon>Ostreida</taxon>
        <taxon>Ostreoidea</taxon>
        <taxon>Ostreidae</taxon>
        <taxon>Crassostrea</taxon>
    </lineage>
</organism>
<accession>A0A8B8B2F4</accession>
<evidence type="ECO:0000313" key="3">
    <source>
        <dbReference type="Proteomes" id="UP000694844"/>
    </source>
</evidence>
<feature type="compositionally biased region" description="Acidic residues" evidence="1">
    <location>
        <begin position="124"/>
        <end position="136"/>
    </location>
</feature>
<name>A0A8B8B2F4_CRAVI</name>
<dbReference type="AlphaFoldDB" id="A0A8B8B2F4"/>
<keyword evidence="3" id="KW-1185">Reference proteome</keyword>
<feature type="region of interest" description="Disordered" evidence="1">
    <location>
        <begin position="94"/>
        <end position="160"/>
    </location>
</feature>
<sequence>MVQPDNNTVNGWIIDNLCQDNTVFWLYSSGCVFCGLLIGLLIMCAICRRKAKRLSSNCELRSSRGTFYFDDHLDLARKPSHTANSNFYIHDINAESSTNSHTNNENRERSRSVRPSKPPPPLSETDESEDELAEGDDYIKMMQPKGSVQRARENSKKGTSVVQFENSAMYLAMS</sequence>
<evidence type="ECO:0000256" key="2">
    <source>
        <dbReference type="SAM" id="Phobius"/>
    </source>
</evidence>
<dbReference type="GeneID" id="111106718"/>